<dbReference type="GO" id="GO:0030864">
    <property type="term" value="C:cortical actin cytoskeleton"/>
    <property type="evidence" value="ECO:0007669"/>
    <property type="project" value="UniProtKB-ARBA"/>
</dbReference>
<keyword evidence="1 6" id="KW-0728">SH3 domain</keyword>
<keyword evidence="2 7" id="KW-0175">Coiled coil</keyword>
<dbReference type="InterPro" id="IPR027267">
    <property type="entry name" value="AH/BAR_dom_sf"/>
</dbReference>
<feature type="region of interest" description="Disordered" evidence="8">
    <location>
        <begin position="161"/>
        <end position="181"/>
    </location>
</feature>
<organism evidence="11 12">
    <name type="scientific">Ambrosiozyma monospora</name>
    <name type="common">Yeast</name>
    <name type="synonym">Endomycopsis monosporus</name>
    <dbReference type="NCBI Taxonomy" id="43982"/>
    <lineage>
        <taxon>Eukaryota</taxon>
        <taxon>Fungi</taxon>
        <taxon>Dikarya</taxon>
        <taxon>Ascomycota</taxon>
        <taxon>Saccharomycotina</taxon>
        <taxon>Pichiomycetes</taxon>
        <taxon>Pichiales</taxon>
        <taxon>Pichiaceae</taxon>
        <taxon>Ambrosiozyma</taxon>
    </lineage>
</organism>
<dbReference type="InterPro" id="IPR001060">
    <property type="entry name" value="FCH_dom"/>
</dbReference>
<dbReference type="Pfam" id="PF00018">
    <property type="entry name" value="SH3_1"/>
    <property type="match status" value="2"/>
</dbReference>
<evidence type="ECO:0000256" key="2">
    <source>
        <dbReference type="ARBA" id="ARBA00023054"/>
    </source>
</evidence>
<evidence type="ECO:0000256" key="1">
    <source>
        <dbReference type="ARBA" id="ARBA00022443"/>
    </source>
</evidence>
<dbReference type="InterPro" id="IPR031160">
    <property type="entry name" value="F_BAR_dom"/>
</dbReference>
<dbReference type="AlphaFoldDB" id="A0A9W6YNX2"/>
<dbReference type="Gene3D" id="1.20.1270.60">
    <property type="entry name" value="Arfaptin homology (AH) domain/BAR domain"/>
    <property type="match status" value="1"/>
</dbReference>
<dbReference type="PANTHER" id="PTHR15735:SF21">
    <property type="entry name" value="PROTEIN NERVOUS WRECK"/>
    <property type="match status" value="1"/>
</dbReference>
<feature type="compositionally biased region" description="Basic and acidic residues" evidence="8">
    <location>
        <begin position="166"/>
        <end position="179"/>
    </location>
</feature>
<sequence length="628" mass="70405">MDNISIGDELKDGFKPTEAWIKAGLNWLSDIESFYKERASIEREYSEKLKNLCAKGFEKRAKVSTLLSVGENPTVTPGSLESATLVGWNEILTQTESISKERANFASLLESQVIHSITDMQTRYDALRTRWSNFNNELVSIRDKNYDIMNKAKKDYDSACQAMENQRSKSEKSTSDKAQHKYSKRQYEMNCAKNDYLIKISIANRLKDKYYYQDVPEILDGLQGLNEAKVSKLNSIWLTASSLEKDTCNHIISLNDAMDVVVKQNLPKLDTVMFVKHNMTEWREPSDFYYIPSSIWHDDDEMIVDGNELTMLKERLNTAGSTYEKLGRLCTDEKQQVAELVSHRTELMGDTFSEVQMKTPQDYLRFEELLNNSLTSLQKFTSDDTRRVIAEVEIESIQTATEGKDMTIIRVEEKKKKSRFGSLFKKGAHDQPDQESDDVQSLASGMSKIHTTSGGLKKGRLFGAVSRNISMISHGTTSTSTTTDSSSPTATAMYSYTGTGEDELTINVGDVMKVTELDDGSGWTTVELNGEEGMVPTSYIRVVEPVVVASAPASSGKKQGPKVAPRRGAKKVKYMEIMYDYNAQGDDEVTVLAGDKVLVVTEDDGSGWTEGEIDGERGLFPTSYGRMV</sequence>
<feature type="region of interest" description="Disordered" evidence="8">
    <location>
        <begin position="423"/>
        <end position="443"/>
    </location>
</feature>
<comment type="similarity">
    <text evidence="4">Belongs to the BZZ1 family.</text>
</comment>
<feature type="domain" description="F-BAR" evidence="10">
    <location>
        <begin position="4"/>
        <end position="270"/>
    </location>
</feature>
<comment type="function">
    <text evidence="3">Plays a role in endocytosis and trafficking to the vacuole. Functions with type I myosins to restore polarity of the actin cytoskeleton after NaCl stress.</text>
</comment>
<dbReference type="CDD" id="cd11778">
    <property type="entry name" value="SH3_Bzz1_2"/>
    <property type="match status" value="1"/>
</dbReference>
<reference evidence="11" key="1">
    <citation type="submission" date="2023-04" db="EMBL/GenBank/DDBJ databases">
        <title>Ambrosiozyma monospora NBRC 1965.</title>
        <authorList>
            <person name="Ichikawa N."/>
            <person name="Sato H."/>
            <person name="Tonouchi N."/>
        </authorList>
    </citation>
    <scope>NUCLEOTIDE SEQUENCE</scope>
    <source>
        <strain evidence="11">NBRC 1965</strain>
    </source>
</reference>
<dbReference type="Proteomes" id="UP001165063">
    <property type="component" value="Unassembled WGS sequence"/>
</dbReference>
<dbReference type="InterPro" id="IPR001452">
    <property type="entry name" value="SH3_domain"/>
</dbReference>
<dbReference type="Gene3D" id="2.30.30.40">
    <property type="entry name" value="SH3 Domains"/>
    <property type="match status" value="2"/>
</dbReference>
<feature type="domain" description="SH3" evidence="9">
    <location>
        <begin position="485"/>
        <end position="545"/>
    </location>
</feature>
<dbReference type="FunFam" id="1.20.1270.60:FF:000060">
    <property type="entry name" value="Actin polymerization protein Bzz1"/>
    <property type="match status" value="1"/>
</dbReference>
<feature type="domain" description="SH3" evidence="9">
    <location>
        <begin position="570"/>
        <end position="628"/>
    </location>
</feature>
<name>A0A9W6YNX2_AMBMO</name>
<evidence type="ECO:0000256" key="4">
    <source>
        <dbReference type="ARBA" id="ARBA00061387"/>
    </source>
</evidence>
<dbReference type="Pfam" id="PF00611">
    <property type="entry name" value="FCH"/>
    <property type="match status" value="1"/>
</dbReference>
<evidence type="ECO:0000259" key="10">
    <source>
        <dbReference type="PROSITE" id="PS51741"/>
    </source>
</evidence>
<dbReference type="SMART" id="SM00055">
    <property type="entry name" value="FCH"/>
    <property type="match status" value="1"/>
</dbReference>
<evidence type="ECO:0000313" key="11">
    <source>
        <dbReference type="EMBL" id="GMG21399.1"/>
    </source>
</evidence>
<evidence type="ECO:0000256" key="7">
    <source>
        <dbReference type="PROSITE-ProRule" id="PRU01077"/>
    </source>
</evidence>
<dbReference type="PANTHER" id="PTHR15735">
    <property type="entry name" value="FCH AND DOUBLE SH3 DOMAINS PROTEIN"/>
    <property type="match status" value="1"/>
</dbReference>
<evidence type="ECO:0000256" key="6">
    <source>
        <dbReference type="PROSITE-ProRule" id="PRU00192"/>
    </source>
</evidence>
<dbReference type="EMBL" id="BSXU01000652">
    <property type="protein sequence ID" value="GMG21399.1"/>
    <property type="molecule type" value="Genomic_DNA"/>
</dbReference>
<dbReference type="GO" id="GO:0045010">
    <property type="term" value="P:actin nucleation"/>
    <property type="evidence" value="ECO:0007669"/>
    <property type="project" value="UniProtKB-ARBA"/>
</dbReference>
<dbReference type="PROSITE" id="PS50002">
    <property type="entry name" value="SH3"/>
    <property type="match status" value="2"/>
</dbReference>
<evidence type="ECO:0000256" key="8">
    <source>
        <dbReference type="SAM" id="MobiDB-lite"/>
    </source>
</evidence>
<dbReference type="PROSITE" id="PS51741">
    <property type="entry name" value="F_BAR"/>
    <property type="match status" value="1"/>
</dbReference>
<dbReference type="SUPFAM" id="SSF50044">
    <property type="entry name" value="SH3-domain"/>
    <property type="match status" value="2"/>
</dbReference>
<evidence type="ECO:0000256" key="3">
    <source>
        <dbReference type="ARBA" id="ARBA00054085"/>
    </source>
</evidence>
<accession>A0A9W6YNX2</accession>
<comment type="caution">
    <text evidence="11">The sequence shown here is derived from an EMBL/GenBank/DDBJ whole genome shotgun (WGS) entry which is preliminary data.</text>
</comment>
<dbReference type="SUPFAM" id="SSF103657">
    <property type="entry name" value="BAR/IMD domain-like"/>
    <property type="match status" value="1"/>
</dbReference>
<evidence type="ECO:0000256" key="5">
    <source>
        <dbReference type="ARBA" id="ARBA00074946"/>
    </source>
</evidence>
<dbReference type="GO" id="GO:0030833">
    <property type="term" value="P:regulation of actin filament polymerization"/>
    <property type="evidence" value="ECO:0007669"/>
    <property type="project" value="TreeGrafter"/>
</dbReference>
<proteinExistence type="inferred from homology"/>
<gene>
    <name evidence="11" type="ORF">Amon01_000196500</name>
</gene>
<evidence type="ECO:0000313" key="12">
    <source>
        <dbReference type="Proteomes" id="UP001165063"/>
    </source>
</evidence>
<evidence type="ECO:0000259" key="9">
    <source>
        <dbReference type="PROSITE" id="PS50002"/>
    </source>
</evidence>
<dbReference type="OrthoDB" id="8783038at2759"/>
<keyword evidence="12" id="KW-1185">Reference proteome</keyword>
<dbReference type="SMART" id="SM00326">
    <property type="entry name" value="SH3"/>
    <property type="match status" value="2"/>
</dbReference>
<protein>
    <recommendedName>
        <fullName evidence="5">Protein BZZ1</fullName>
    </recommendedName>
</protein>
<dbReference type="InterPro" id="IPR036028">
    <property type="entry name" value="SH3-like_dom_sf"/>
</dbReference>